<keyword evidence="5" id="KW-0819">tRNA processing</keyword>
<dbReference type="InterPro" id="IPR001878">
    <property type="entry name" value="Znf_CCHC"/>
</dbReference>
<dbReference type="SMART" id="SM01144">
    <property type="entry name" value="DTW"/>
    <property type="match status" value="1"/>
</dbReference>
<evidence type="ECO:0000256" key="8">
    <source>
        <dbReference type="ARBA" id="ARBA00038290"/>
    </source>
</evidence>
<evidence type="ECO:0000256" key="2">
    <source>
        <dbReference type="ARBA" id="ARBA00012386"/>
    </source>
</evidence>
<comment type="similarity">
    <text evidence="8">Belongs to the TDD superfamily. DTWD1 family.</text>
</comment>
<dbReference type="GO" id="GO:0003676">
    <property type="term" value="F:nucleic acid binding"/>
    <property type="evidence" value="ECO:0007669"/>
    <property type="project" value="InterPro"/>
</dbReference>
<organism evidence="14 15">
    <name type="scientific">Bremia lactucae</name>
    <name type="common">Lettuce downy mildew</name>
    <dbReference type="NCBI Taxonomy" id="4779"/>
    <lineage>
        <taxon>Eukaryota</taxon>
        <taxon>Sar</taxon>
        <taxon>Stramenopiles</taxon>
        <taxon>Oomycota</taxon>
        <taxon>Peronosporomycetes</taxon>
        <taxon>Peronosporales</taxon>
        <taxon>Peronosporaceae</taxon>
        <taxon>Bremia</taxon>
    </lineage>
</organism>
<reference evidence="14 15" key="1">
    <citation type="journal article" date="2021" name="Genome Biol.">
        <title>AFLAP: assembly-free linkage analysis pipeline using k-mers from genome sequencing data.</title>
        <authorList>
            <person name="Fletcher K."/>
            <person name="Zhang L."/>
            <person name="Gil J."/>
            <person name="Han R."/>
            <person name="Cavanaugh K."/>
            <person name="Michelmore R."/>
        </authorList>
    </citation>
    <scope>NUCLEOTIDE SEQUENCE [LARGE SCALE GENOMIC DNA]</scope>
    <source>
        <strain evidence="14 15">SF5</strain>
    </source>
</reference>
<dbReference type="GO" id="GO:0016432">
    <property type="term" value="F:tRNA-uridine aminocarboxypropyltransferase activity"/>
    <property type="evidence" value="ECO:0007669"/>
    <property type="project" value="UniProtKB-EC"/>
</dbReference>
<evidence type="ECO:0000313" key="15">
    <source>
        <dbReference type="Proteomes" id="UP000294530"/>
    </source>
</evidence>
<accession>A0A976IKA9</accession>
<keyword evidence="3" id="KW-0808">Transferase</keyword>
<dbReference type="InterPro" id="IPR051521">
    <property type="entry name" value="tRNA_Mod/Golgi_Maint"/>
</dbReference>
<dbReference type="OrthoDB" id="3173at2759"/>
<dbReference type="GO" id="GO:0008033">
    <property type="term" value="P:tRNA processing"/>
    <property type="evidence" value="ECO:0007669"/>
    <property type="project" value="UniProtKB-KW"/>
</dbReference>
<dbReference type="Proteomes" id="UP000294530">
    <property type="component" value="Unassembled WGS sequence"/>
</dbReference>
<evidence type="ECO:0000256" key="5">
    <source>
        <dbReference type="ARBA" id="ARBA00022694"/>
    </source>
</evidence>
<comment type="function">
    <text evidence="7">Catalyzes the formation of 3-(3-amino-3-carboxypropyl)uridine (acp3U) at position 20 in the D-loop of several cytoplasmic tRNAs (acp3U(20)).</text>
</comment>
<evidence type="ECO:0000256" key="11">
    <source>
        <dbReference type="ARBA" id="ARBA00048718"/>
    </source>
</evidence>
<dbReference type="KEGG" id="blac:94352411"/>
<evidence type="ECO:0000256" key="3">
    <source>
        <dbReference type="ARBA" id="ARBA00022679"/>
    </source>
</evidence>
<dbReference type="RefSeq" id="XP_067822877.1">
    <property type="nucleotide sequence ID" value="XM_067966740.1"/>
</dbReference>
<dbReference type="InterPro" id="IPR005636">
    <property type="entry name" value="DTW"/>
</dbReference>
<comment type="catalytic activity">
    <reaction evidence="11">
        <text>a uridine in tRNA + S-adenosyl-L-methionine = a 3-[(3S)-3-amino-3-carboxypropyl]uridine in tRNA + S-methyl-5'-thioadenosine + H(+)</text>
        <dbReference type="Rhea" id="RHEA:62432"/>
        <dbReference type="Rhea" id="RHEA-COMP:13339"/>
        <dbReference type="Rhea" id="RHEA-COMP:16092"/>
        <dbReference type="ChEBI" id="CHEBI:15378"/>
        <dbReference type="ChEBI" id="CHEBI:17509"/>
        <dbReference type="ChEBI" id="CHEBI:59789"/>
        <dbReference type="ChEBI" id="CHEBI:65315"/>
        <dbReference type="ChEBI" id="CHEBI:82930"/>
        <dbReference type="EC" id="2.5.1.25"/>
    </reaction>
</comment>
<sequence>MSVEEQPNAWPRVPCSSCQRSYKFYCPKCFIPLGVPKNVSVPKLKLPLQVHVWFQDKIKKSTAPHAKVLAPQDVRIVPYPRNENDDAMPIYTQDRSILVYPSYKSEVLDQFSMEELRNVRTLIFIDCPWQKAPVIMNHPSLANLRHVRLSQPPKESNFWRYHKAGAGCVSTIEAIKLMLEEYTAVAKTANIETAVGSENTQLSDLLFFFKLQFLRIVDHFNHEADPDRKPPMDAAEKERRRLMYSQKDMGKKRRLENKLLAWAARSNALQEGKPPPVTTQGKRHHRCYNCKKDDHRSIDCLQPCRYCKMPGHFSASCSAKQAAYEREMKSQQTPRTKAL</sequence>
<dbReference type="GO" id="GO:0008270">
    <property type="term" value="F:zinc ion binding"/>
    <property type="evidence" value="ECO:0007669"/>
    <property type="project" value="InterPro"/>
</dbReference>
<protein>
    <recommendedName>
        <fullName evidence="9">tRNA-uridine aminocarboxypropyltransferase 1</fullName>
        <ecNumber evidence="2">2.5.1.25</ecNumber>
    </recommendedName>
    <alternativeName>
        <fullName evidence="10">DTW domain-containing protein 1</fullName>
    </alternativeName>
</protein>
<feature type="domain" description="CCHC-type" evidence="12">
    <location>
        <begin position="303"/>
        <end position="319"/>
    </location>
</feature>
<evidence type="ECO:0000313" key="14">
    <source>
        <dbReference type="EMBL" id="TDH73379.1"/>
    </source>
</evidence>
<dbReference type="PANTHER" id="PTHR15627">
    <property type="entry name" value="NATURAL KILLER CELL-SPECIFIC ANTIGEN KLIP1"/>
    <property type="match status" value="1"/>
</dbReference>
<feature type="domain" description="CCHC-type" evidence="12">
    <location>
        <begin position="286"/>
        <end position="302"/>
    </location>
</feature>
<keyword evidence="4" id="KW-0949">S-adenosyl-L-methionine</keyword>
<dbReference type="GO" id="GO:0005634">
    <property type="term" value="C:nucleus"/>
    <property type="evidence" value="ECO:0007669"/>
    <property type="project" value="UniProtKB-SubCell"/>
</dbReference>
<evidence type="ECO:0000256" key="4">
    <source>
        <dbReference type="ARBA" id="ARBA00022691"/>
    </source>
</evidence>
<dbReference type="AlphaFoldDB" id="A0A976IKA9"/>
<name>A0A976IKA9_BRELC</name>
<evidence type="ECO:0000256" key="1">
    <source>
        <dbReference type="ARBA" id="ARBA00004123"/>
    </source>
</evidence>
<keyword evidence="6" id="KW-0539">Nucleus</keyword>
<dbReference type="SUPFAM" id="SSF57756">
    <property type="entry name" value="Retrovirus zinc finger-like domains"/>
    <property type="match status" value="1"/>
</dbReference>
<feature type="domain" description="DTW" evidence="13">
    <location>
        <begin position="22"/>
        <end position="221"/>
    </location>
</feature>
<proteinExistence type="inferred from homology"/>
<dbReference type="Gene3D" id="4.10.60.10">
    <property type="entry name" value="Zinc finger, CCHC-type"/>
    <property type="match status" value="1"/>
</dbReference>
<dbReference type="PANTHER" id="PTHR15627:SF8">
    <property type="entry name" value="TRNA-URIDINE AMINOCARBOXYPROPYLTRANSFERASE 1"/>
    <property type="match status" value="1"/>
</dbReference>
<dbReference type="SMART" id="SM00343">
    <property type="entry name" value="ZnF_C2HC"/>
    <property type="match status" value="2"/>
</dbReference>
<evidence type="ECO:0000256" key="9">
    <source>
        <dbReference type="ARBA" id="ARBA00039242"/>
    </source>
</evidence>
<comment type="caution">
    <text evidence="14">The sequence shown here is derived from an EMBL/GenBank/DDBJ whole genome shotgun (WGS) entry which is preliminary data.</text>
</comment>
<keyword evidence="15" id="KW-1185">Reference proteome</keyword>
<dbReference type="EC" id="2.5.1.25" evidence="2"/>
<evidence type="ECO:0000259" key="13">
    <source>
        <dbReference type="SMART" id="SM01144"/>
    </source>
</evidence>
<dbReference type="InterPro" id="IPR036875">
    <property type="entry name" value="Znf_CCHC_sf"/>
</dbReference>
<evidence type="ECO:0000259" key="12">
    <source>
        <dbReference type="SMART" id="SM00343"/>
    </source>
</evidence>
<evidence type="ECO:0000256" key="6">
    <source>
        <dbReference type="ARBA" id="ARBA00023242"/>
    </source>
</evidence>
<dbReference type="Pfam" id="PF03942">
    <property type="entry name" value="DTW"/>
    <property type="match status" value="1"/>
</dbReference>
<evidence type="ECO:0000256" key="10">
    <source>
        <dbReference type="ARBA" id="ARBA00042508"/>
    </source>
</evidence>
<dbReference type="GeneID" id="94352411"/>
<gene>
    <name evidence="14" type="ORF">CCR75_008690</name>
</gene>
<dbReference type="EMBL" id="SHOA02000001">
    <property type="protein sequence ID" value="TDH73379.1"/>
    <property type="molecule type" value="Genomic_DNA"/>
</dbReference>
<comment type="subcellular location">
    <subcellularLocation>
        <location evidence="1">Nucleus</location>
    </subcellularLocation>
</comment>
<evidence type="ECO:0000256" key="7">
    <source>
        <dbReference type="ARBA" id="ARBA00037050"/>
    </source>
</evidence>